<evidence type="ECO:0000256" key="11">
    <source>
        <dbReference type="ARBA" id="ARBA00052919"/>
    </source>
</evidence>
<dbReference type="InterPro" id="IPR000836">
    <property type="entry name" value="PRTase_dom"/>
</dbReference>
<evidence type="ECO:0000256" key="8">
    <source>
        <dbReference type="ARBA" id="ARBA00022741"/>
    </source>
</evidence>
<reference evidence="16 17" key="1">
    <citation type="submission" date="2018-05" db="EMBL/GenBank/DDBJ databases">
        <title>Complete genome sequence of Arcticibacterium luteifluviistationis SM1504T, a cytophagaceae bacterium isolated from Arctic surface seawater.</title>
        <authorList>
            <person name="Li Y."/>
            <person name="Qin Q.-L."/>
        </authorList>
    </citation>
    <scope>NUCLEOTIDE SEQUENCE [LARGE SCALE GENOMIC DNA]</scope>
    <source>
        <strain evidence="16 17">SM1504</strain>
    </source>
</reference>
<evidence type="ECO:0000256" key="5">
    <source>
        <dbReference type="ARBA" id="ARBA00022533"/>
    </source>
</evidence>
<keyword evidence="5" id="KW-0021">Allosteric enzyme</keyword>
<comment type="function">
    <text evidence="12">Catalyzes the conversion of uracil and 5-phospho-alpha-D-ribose 1-diphosphate (PRPP) to UMP and diphosphate.</text>
</comment>
<keyword evidence="17" id="KW-1185">Reference proteome</keyword>
<evidence type="ECO:0000256" key="9">
    <source>
        <dbReference type="ARBA" id="ARBA00023134"/>
    </source>
</evidence>
<evidence type="ECO:0000256" key="12">
    <source>
        <dbReference type="ARBA" id="ARBA00056901"/>
    </source>
</evidence>
<organism evidence="16 17">
    <name type="scientific">Arcticibacterium luteifluviistationis</name>
    <dbReference type="NCBI Taxonomy" id="1784714"/>
    <lineage>
        <taxon>Bacteria</taxon>
        <taxon>Pseudomonadati</taxon>
        <taxon>Bacteroidota</taxon>
        <taxon>Cytophagia</taxon>
        <taxon>Cytophagales</taxon>
        <taxon>Leadbetterellaceae</taxon>
        <taxon>Arcticibacterium</taxon>
    </lineage>
</organism>
<proteinExistence type="inferred from homology"/>
<dbReference type="PANTHER" id="PTHR11608">
    <property type="entry name" value="BIFUNCTIONAL PROTEIN PYRR"/>
    <property type="match status" value="1"/>
</dbReference>
<dbReference type="InterPro" id="IPR050137">
    <property type="entry name" value="PyrR_bifunctional"/>
</dbReference>
<evidence type="ECO:0000256" key="7">
    <source>
        <dbReference type="ARBA" id="ARBA00022679"/>
    </source>
</evidence>
<dbReference type="FunFam" id="3.40.50.2020:FF:000023">
    <property type="entry name" value="Probable uracil phosphoribosyltransferase"/>
    <property type="match status" value="1"/>
</dbReference>
<comment type="cofactor">
    <cofactor evidence="1">
        <name>Mg(2+)</name>
        <dbReference type="ChEBI" id="CHEBI:18420"/>
    </cofactor>
</comment>
<sequence length="214" mass="24082">MYILAETTSVANNFLAQIRDINIQKDRQKFRRNIERIGEILAYEISKNLHFENDKITTPLGEKETKTLKDQPVLVTILRAGLPLHNGMLNYFDEADNAFIGAYRGSHNAKDDFDIEMDYITSPDIQGRTLIICDPMIATGKSIEKAYHAMLRYGIPKRTYIVAAIASARGARFIQARMPECRLYLGDLDKDLSSKSYIIPGLGDAGDLAYGEKS</sequence>
<evidence type="ECO:0000259" key="15">
    <source>
        <dbReference type="Pfam" id="PF14681"/>
    </source>
</evidence>
<dbReference type="KEGG" id="als:DJ013_07745"/>
<dbReference type="Gene3D" id="3.40.50.2020">
    <property type="match status" value="1"/>
</dbReference>
<feature type="domain" description="Phosphoribosyltransferase" evidence="15">
    <location>
        <begin position="8"/>
        <end position="211"/>
    </location>
</feature>
<evidence type="ECO:0000256" key="4">
    <source>
        <dbReference type="ARBA" id="ARBA00011894"/>
    </source>
</evidence>
<name>A0A2Z4GAF0_9BACT</name>
<dbReference type="OrthoDB" id="9781675at2"/>
<evidence type="ECO:0000256" key="13">
    <source>
        <dbReference type="ARBA" id="ARBA00072146"/>
    </source>
</evidence>
<evidence type="ECO:0000256" key="3">
    <source>
        <dbReference type="ARBA" id="ARBA00009516"/>
    </source>
</evidence>
<comment type="pathway">
    <text evidence="2">Pyrimidine metabolism; UMP biosynthesis via salvage pathway; UMP from uracil: step 1/1.</text>
</comment>
<dbReference type="EC" id="2.4.2.9" evidence="4"/>
<dbReference type="RefSeq" id="WP_111371172.1">
    <property type="nucleotide sequence ID" value="NZ_CP029480.1"/>
</dbReference>
<evidence type="ECO:0000256" key="1">
    <source>
        <dbReference type="ARBA" id="ARBA00001946"/>
    </source>
</evidence>
<dbReference type="SUPFAM" id="SSF53271">
    <property type="entry name" value="PRTase-like"/>
    <property type="match status" value="1"/>
</dbReference>
<evidence type="ECO:0000256" key="2">
    <source>
        <dbReference type="ARBA" id="ARBA00005180"/>
    </source>
</evidence>
<evidence type="ECO:0000313" key="17">
    <source>
        <dbReference type="Proteomes" id="UP000249873"/>
    </source>
</evidence>
<protein>
    <recommendedName>
        <fullName evidence="13">Uracil phosphoribosyltransferase</fullName>
        <ecNumber evidence="4">2.4.2.9</ecNumber>
    </recommendedName>
    <alternativeName>
        <fullName evidence="10">UMP pyrophosphorylase</fullName>
    </alternativeName>
    <alternativeName>
        <fullName evidence="14">UPRTase</fullName>
    </alternativeName>
</protein>
<accession>A0A2Z4GAF0</accession>
<dbReference type="EMBL" id="CP029480">
    <property type="protein sequence ID" value="AWV98070.1"/>
    <property type="molecule type" value="Genomic_DNA"/>
</dbReference>
<dbReference type="PANTHER" id="PTHR11608:SF0">
    <property type="entry name" value="BIFUNCTIONAL PROTEIN PYRR"/>
    <property type="match status" value="1"/>
</dbReference>
<gene>
    <name evidence="16" type="ORF">DJ013_07745</name>
</gene>
<comment type="similarity">
    <text evidence="3">Belongs to the UPRTase family.</text>
</comment>
<keyword evidence="6 16" id="KW-0328">Glycosyltransferase</keyword>
<dbReference type="Pfam" id="PF14681">
    <property type="entry name" value="UPRTase"/>
    <property type="match status" value="1"/>
</dbReference>
<dbReference type="CDD" id="cd06223">
    <property type="entry name" value="PRTases_typeI"/>
    <property type="match status" value="1"/>
</dbReference>
<dbReference type="AlphaFoldDB" id="A0A2Z4GAF0"/>
<keyword evidence="9" id="KW-0342">GTP-binding</keyword>
<keyword evidence="8" id="KW-0547">Nucleotide-binding</keyword>
<dbReference type="GO" id="GO:0005525">
    <property type="term" value="F:GTP binding"/>
    <property type="evidence" value="ECO:0007669"/>
    <property type="project" value="UniProtKB-KW"/>
</dbReference>
<evidence type="ECO:0000256" key="10">
    <source>
        <dbReference type="ARBA" id="ARBA00031082"/>
    </source>
</evidence>
<evidence type="ECO:0000313" key="16">
    <source>
        <dbReference type="EMBL" id="AWV98070.1"/>
    </source>
</evidence>
<evidence type="ECO:0000256" key="6">
    <source>
        <dbReference type="ARBA" id="ARBA00022676"/>
    </source>
</evidence>
<dbReference type="Proteomes" id="UP000249873">
    <property type="component" value="Chromosome"/>
</dbReference>
<dbReference type="InterPro" id="IPR029057">
    <property type="entry name" value="PRTase-like"/>
</dbReference>
<comment type="catalytic activity">
    <reaction evidence="11">
        <text>UMP + diphosphate = 5-phospho-alpha-D-ribose 1-diphosphate + uracil</text>
        <dbReference type="Rhea" id="RHEA:13017"/>
        <dbReference type="ChEBI" id="CHEBI:17568"/>
        <dbReference type="ChEBI" id="CHEBI:33019"/>
        <dbReference type="ChEBI" id="CHEBI:57865"/>
        <dbReference type="ChEBI" id="CHEBI:58017"/>
        <dbReference type="EC" id="2.4.2.9"/>
    </reaction>
</comment>
<dbReference type="GO" id="GO:0004845">
    <property type="term" value="F:uracil phosphoribosyltransferase activity"/>
    <property type="evidence" value="ECO:0007669"/>
    <property type="project" value="UniProtKB-EC"/>
</dbReference>
<keyword evidence="7 16" id="KW-0808">Transferase</keyword>
<dbReference type="NCBIfam" id="NF001097">
    <property type="entry name" value="PRK00129.1"/>
    <property type="match status" value="1"/>
</dbReference>
<evidence type="ECO:0000256" key="14">
    <source>
        <dbReference type="ARBA" id="ARBA00079807"/>
    </source>
</evidence>